<dbReference type="RefSeq" id="WP_104685925.1">
    <property type="nucleotide sequence ID" value="NZ_AP023037.1"/>
</dbReference>
<reference evidence="1 2" key="1">
    <citation type="submission" date="2020-04" db="EMBL/GenBank/DDBJ databases">
        <title>Genomic analysis of gastric non-Helicobacter pylori Helicobacters isolated in Japan.</title>
        <authorList>
            <person name="Suzuki M."/>
            <person name="Rimbara E."/>
        </authorList>
    </citation>
    <scope>NUCLEOTIDE SEQUENCE [LARGE SCALE GENOMIC DNA]</scope>
    <source>
        <strain evidence="1 2">NHP19-0020</strain>
        <plasmid evidence="1 2">pNHP190020_1</plasmid>
    </source>
</reference>
<dbReference type="InterPro" id="IPR018573">
    <property type="entry name" value="Restrct_endonuc_II_AlwI"/>
</dbReference>
<accession>A0ABM7L200</accession>
<evidence type="ECO:0000313" key="2">
    <source>
        <dbReference type="Proteomes" id="UP000509742"/>
    </source>
</evidence>
<keyword evidence="2" id="KW-1185">Reference proteome</keyword>
<gene>
    <name evidence="1" type="ORF">NHP190020_18240</name>
</gene>
<protein>
    <recommendedName>
        <fullName evidence="3">Restriction endonuclease</fullName>
    </recommendedName>
</protein>
<evidence type="ECO:0000313" key="1">
    <source>
        <dbReference type="EMBL" id="BCD46785.1"/>
    </source>
</evidence>
<evidence type="ECO:0008006" key="3">
    <source>
        <dbReference type="Google" id="ProtNLM"/>
    </source>
</evidence>
<keyword evidence="1" id="KW-0614">Plasmid</keyword>
<proteinExistence type="predicted"/>
<sequence>MSKKPKYKILSFSTTMRNPKRIGAFLEVLSRFENYPLTHAVIIRIVATLIKEKLYETEYERRTYKEKLKNDSEFSDAQIQEIITNSPQKHKEAGFERGWESRFDTWYKLSKEFGFCYYRMGKPILISKTGHMLIKAINTEGENGARVANIFLNALIKYQRNNPFRCVRNDNAPLPLLLNTMHTLKEQIGDSKIHTQEIPFLLCWKDNDHKALANYILDFRYTNPHFQYSDDLIYEKALELLESTNTRRFKKVQVCGEGVDDYIRKMRMTQLITLRGGGFFIDLNAFESTKTDYVIQHYTNYPKHGDNASYFAYMGTIDSYILDIPPSVDNTTRESIKIQALNHFAKTYTQEQIFSEVKCPNAKDIWAS</sequence>
<organism evidence="1 2">
    <name type="scientific">Helicobacter suis</name>
    <dbReference type="NCBI Taxonomy" id="104628"/>
    <lineage>
        <taxon>Bacteria</taxon>
        <taxon>Pseudomonadati</taxon>
        <taxon>Campylobacterota</taxon>
        <taxon>Epsilonproteobacteria</taxon>
        <taxon>Campylobacterales</taxon>
        <taxon>Helicobacteraceae</taxon>
        <taxon>Helicobacter</taxon>
    </lineage>
</organism>
<dbReference type="Proteomes" id="UP000509742">
    <property type="component" value="Plasmid pNHP190020_1"/>
</dbReference>
<geneLocation type="plasmid" evidence="1 2">
    <name>pNHP190020_1</name>
</geneLocation>
<dbReference type="EMBL" id="AP023037">
    <property type="protein sequence ID" value="BCD46785.1"/>
    <property type="molecule type" value="Genomic_DNA"/>
</dbReference>
<name>A0ABM7L200_9HELI</name>
<dbReference type="Pfam" id="PF09491">
    <property type="entry name" value="RE_AlwI"/>
    <property type="match status" value="1"/>
</dbReference>